<feature type="domain" description="T-SNARE coiled-coil homology" evidence="10">
    <location>
        <begin position="394"/>
        <end position="456"/>
    </location>
</feature>
<dbReference type="CDD" id="cd15849">
    <property type="entry name" value="SNARE_Sso1"/>
    <property type="match status" value="1"/>
</dbReference>
<dbReference type="InterPro" id="IPR045242">
    <property type="entry name" value="Syntaxin"/>
</dbReference>
<evidence type="ECO:0000256" key="2">
    <source>
        <dbReference type="ARBA" id="ARBA00009063"/>
    </source>
</evidence>
<name>A0A2N5T2L4_9BASI</name>
<dbReference type="GO" id="GO:0012505">
    <property type="term" value="C:endomembrane system"/>
    <property type="evidence" value="ECO:0007669"/>
    <property type="project" value="TreeGrafter"/>
</dbReference>
<feature type="region of interest" description="Disordered" evidence="8">
    <location>
        <begin position="501"/>
        <end position="534"/>
    </location>
</feature>
<dbReference type="GO" id="GO:0048278">
    <property type="term" value="P:vesicle docking"/>
    <property type="evidence" value="ECO:0007669"/>
    <property type="project" value="TreeGrafter"/>
</dbReference>
<feature type="region of interest" description="Disordered" evidence="8">
    <location>
        <begin position="135"/>
        <end position="225"/>
    </location>
</feature>
<dbReference type="SMART" id="SM00397">
    <property type="entry name" value="t_SNARE"/>
    <property type="match status" value="1"/>
</dbReference>
<feature type="transmembrane region" description="Helical" evidence="9">
    <location>
        <begin position="472"/>
        <end position="491"/>
    </location>
</feature>
<feature type="region of interest" description="Disordered" evidence="8">
    <location>
        <begin position="78"/>
        <end position="120"/>
    </location>
</feature>
<accession>A0A2N5T2L4</accession>
<dbReference type="OrthoDB" id="10255013at2759"/>
<keyword evidence="6 9" id="KW-0472">Membrane</keyword>
<dbReference type="PANTHER" id="PTHR19957">
    <property type="entry name" value="SYNTAXIN"/>
    <property type="match status" value="1"/>
</dbReference>
<dbReference type="GO" id="GO:0005484">
    <property type="term" value="F:SNAP receptor activity"/>
    <property type="evidence" value="ECO:0007669"/>
    <property type="project" value="TreeGrafter"/>
</dbReference>
<evidence type="ECO:0000256" key="4">
    <source>
        <dbReference type="ARBA" id="ARBA00022989"/>
    </source>
</evidence>
<evidence type="ECO:0000256" key="8">
    <source>
        <dbReference type="SAM" id="MobiDB-lite"/>
    </source>
</evidence>
<evidence type="ECO:0000313" key="11">
    <source>
        <dbReference type="EMBL" id="PLW19733.1"/>
    </source>
</evidence>
<evidence type="ECO:0000256" key="7">
    <source>
        <dbReference type="SAM" id="Coils"/>
    </source>
</evidence>
<dbReference type="GO" id="GO:0000149">
    <property type="term" value="F:SNARE binding"/>
    <property type="evidence" value="ECO:0007669"/>
    <property type="project" value="TreeGrafter"/>
</dbReference>
<evidence type="ECO:0000259" key="10">
    <source>
        <dbReference type="PROSITE" id="PS50192"/>
    </source>
</evidence>
<dbReference type="Pfam" id="PF05739">
    <property type="entry name" value="SNARE"/>
    <property type="match status" value="1"/>
</dbReference>
<dbReference type="InterPro" id="IPR006011">
    <property type="entry name" value="Syntaxin_N"/>
</dbReference>
<organism evidence="11 12">
    <name type="scientific">Puccinia coronata f. sp. avenae</name>
    <dbReference type="NCBI Taxonomy" id="200324"/>
    <lineage>
        <taxon>Eukaryota</taxon>
        <taxon>Fungi</taxon>
        <taxon>Dikarya</taxon>
        <taxon>Basidiomycota</taxon>
        <taxon>Pucciniomycotina</taxon>
        <taxon>Pucciniomycetes</taxon>
        <taxon>Pucciniales</taxon>
        <taxon>Pucciniaceae</taxon>
        <taxon>Puccinia</taxon>
    </lineage>
</organism>
<dbReference type="FunFam" id="1.20.58.70:FF:000008">
    <property type="entry name" value="Syntaxin family protein"/>
    <property type="match status" value="1"/>
</dbReference>
<sequence length="534" mass="58328">MRWCAGDGLSDNFRWQRWSENPVPRRTISVSPQKPSESDFLLGLATVDHPVPPLPSVSTHQPPAVSSIKLCPAPTQTLAIPKTRPPLPIHNNQAAARRKADSITHSHPLHSHPSPQTHFSSNMARDRLAAMRNANPTHHSDYDEDVYDSYGEPPAAPAYRAQPPAGRRPPPRNGLPNGPGQFNRASPSSSFDEKPEYDDYYEMKSVSKAQRPQGDRKGPREVSSTEEFFDTIANLQVDLKELSQIINEMSDVSKRSIDASSDSEREQLQDELAQLSDDIRRLSAQIKQAIQSFEADHSLLRQRGDPDGNISVRMDQLAALKKRFVETVQRYAEVEQASRRSMKARIERQIRIVKPDATPDEVRAAVEDQVNGGGAVFQQALASSNRMGSARNALKEVQSRAEDIKRIEQTISELAQMFNDMATMVEEQDVKVQHIEKQAEIVNQDVEAAGTELKTAVVSAQGARKKRKCCCVIIVILILVVGGGGAAFALYKTGVIPGFGSPSGGTSSTSSNSTSPSTSSSGTTTSSVSKGSSS</sequence>
<keyword evidence="12" id="KW-1185">Reference proteome</keyword>
<gene>
    <name evidence="11" type="ORF">PCANC_07655</name>
</gene>
<evidence type="ECO:0000256" key="5">
    <source>
        <dbReference type="ARBA" id="ARBA00023054"/>
    </source>
</evidence>
<protein>
    <recommendedName>
        <fullName evidence="10">t-SNARE coiled-coil homology domain-containing protein</fullName>
    </recommendedName>
</protein>
<dbReference type="Pfam" id="PF00804">
    <property type="entry name" value="Syntaxin"/>
    <property type="match status" value="1"/>
</dbReference>
<keyword evidence="4 9" id="KW-1133">Transmembrane helix</keyword>
<dbReference type="InterPro" id="IPR010989">
    <property type="entry name" value="SNARE"/>
</dbReference>
<dbReference type="STRING" id="200324.A0A2N5T2L4"/>
<proteinExistence type="inferred from homology"/>
<dbReference type="GO" id="GO:0005886">
    <property type="term" value="C:plasma membrane"/>
    <property type="evidence" value="ECO:0007669"/>
    <property type="project" value="TreeGrafter"/>
</dbReference>
<evidence type="ECO:0000313" key="12">
    <source>
        <dbReference type="Proteomes" id="UP000235388"/>
    </source>
</evidence>
<dbReference type="PROSITE" id="PS50192">
    <property type="entry name" value="T_SNARE"/>
    <property type="match status" value="1"/>
</dbReference>
<reference evidence="11 12" key="1">
    <citation type="submission" date="2017-11" db="EMBL/GenBank/DDBJ databases">
        <title>De novo assembly and phasing of dikaryotic genomes from two isolates of Puccinia coronata f. sp. avenae, the causal agent of oat crown rust.</title>
        <authorList>
            <person name="Miller M.E."/>
            <person name="Zhang Y."/>
            <person name="Omidvar V."/>
            <person name="Sperschneider J."/>
            <person name="Schwessinger B."/>
            <person name="Raley C."/>
            <person name="Palmer J.M."/>
            <person name="Garnica D."/>
            <person name="Upadhyaya N."/>
            <person name="Rathjen J."/>
            <person name="Taylor J.M."/>
            <person name="Park R.F."/>
            <person name="Dodds P.N."/>
            <person name="Hirsch C.D."/>
            <person name="Kianian S.F."/>
            <person name="Figueroa M."/>
        </authorList>
    </citation>
    <scope>NUCLEOTIDE SEQUENCE [LARGE SCALE GENOMIC DNA]</scope>
    <source>
        <strain evidence="11">12NC29</strain>
    </source>
</reference>
<keyword evidence="3 9" id="KW-0812">Transmembrane</keyword>
<dbReference type="GO" id="GO:0006886">
    <property type="term" value="P:intracellular protein transport"/>
    <property type="evidence" value="ECO:0007669"/>
    <property type="project" value="TreeGrafter"/>
</dbReference>
<feature type="coiled-coil region" evidence="7">
    <location>
        <begin position="232"/>
        <end position="292"/>
    </location>
</feature>
<dbReference type="SUPFAM" id="SSF47661">
    <property type="entry name" value="t-snare proteins"/>
    <property type="match status" value="1"/>
</dbReference>
<dbReference type="GO" id="GO:0006887">
    <property type="term" value="P:exocytosis"/>
    <property type="evidence" value="ECO:0007669"/>
    <property type="project" value="TreeGrafter"/>
</dbReference>
<evidence type="ECO:0000256" key="9">
    <source>
        <dbReference type="SAM" id="Phobius"/>
    </source>
</evidence>
<comment type="similarity">
    <text evidence="2">Belongs to the syntaxin family.</text>
</comment>
<comment type="subcellular location">
    <subcellularLocation>
        <location evidence="1">Membrane</location>
        <topology evidence="1">Single-pass type IV membrane protein</topology>
    </subcellularLocation>
</comment>
<comment type="caution">
    <text evidence="11">The sequence shown here is derived from an EMBL/GenBank/DDBJ whole genome shotgun (WGS) entry which is preliminary data.</text>
</comment>
<dbReference type="AlphaFoldDB" id="A0A2N5T2L4"/>
<feature type="compositionally biased region" description="Low complexity" evidence="8">
    <location>
        <begin position="504"/>
        <end position="534"/>
    </location>
</feature>
<dbReference type="EMBL" id="PGCJ01000808">
    <property type="protein sequence ID" value="PLW19733.1"/>
    <property type="molecule type" value="Genomic_DNA"/>
</dbReference>
<evidence type="ECO:0000256" key="3">
    <source>
        <dbReference type="ARBA" id="ARBA00022692"/>
    </source>
</evidence>
<dbReference type="PANTHER" id="PTHR19957:SF307">
    <property type="entry name" value="PROTEIN SSO1-RELATED"/>
    <property type="match status" value="1"/>
</dbReference>
<dbReference type="GO" id="GO:0031201">
    <property type="term" value="C:SNARE complex"/>
    <property type="evidence" value="ECO:0007669"/>
    <property type="project" value="TreeGrafter"/>
</dbReference>
<dbReference type="InterPro" id="IPR000727">
    <property type="entry name" value="T_SNARE_dom"/>
</dbReference>
<dbReference type="GO" id="GO:0006906">
    <property type="term" value="P:vesicle fusion"/>
    <property type="evidence" value="ECO:0007669"/>
    <property type="project" value="TreeGrafter"/>
</dbReference>
<evidence type="ECO:0000256" key="6">
    <source>
        <dbReference type="ARBA" id="ARBA00023136"/>
    </source>
</evidence>
<evidence type="ECO:0000256" key="1">
    <source>
        <dbReference type="ARBA" id="ARBA00004211"/>
    </source>
</evidence>
<dbReference type="Gene3D" id="1.20.58.70">
    <property type="match status" value="1"/>
</dbReference>
<keyword evidence="5 7" id="KW-0175">Coiled coil</keyword>
<dbReference type="Proteomes" id="UP000235388">
    <property type="component" value="Unassembled WGS sequence"/>
</dbReference>